<dbReference type="SUPFAM" id="SSF88697">
    <property type="entry name" value="PUA domain-like"/>
    <property type="match status" value="1"/>
</dbReference>
<dbReference type="OrthoDB" id="1700487at2"/>
<gene>
    <name evidence="2" type="ORF">D7I46_01575</name>
</gene>
<dbReference type="Gene3D" id="2.30.130.30">
    <property type="entry name" value="Hypothetical protein"/>
    <property type="match status" value="1"/>
</dbReference>
<dbReference type="RefSeq" id="WP_120771276.1">
    <property type="nucleotide sequence ID" value="NZ_CP032627.1"/>
</dbReference>
<reference evidence="2 3" key="1">
    <citation type="submission" date="2018-09" db="EMBL/GenBank/DDBJ databases">
        <title>Genome sequencing of strain 1JSPR-7.</title>
        <authorList>
            <person name="Heo J."/>
            <person name="Kim S.-J."/>
            <person name="Kwon S.-W."/>
        </authorList>
    </citation>
    <scope>NUCLEOTIDE SEQUENCE [LARGE SCALE GENOMIC DNA]</scope>
    <source>
        <strain evidence="2 3">1JSPR-7</strain>
    </source>
</reference>
<feature type="domain" description="DUF3850" evidence="1">
    <location>
        <begin position="3"/>
        <end position="44"/>
    </location>
</feature>
<dbReference type="Proteomes" id="UP000269374">
    <property type="component" value="Chromosome"/>
</dbReference>
<keyword evidence="3" id="KW-1185">Reference proteome</keyword>
<proteinExistence type="predicted"/>
<dbReference type="InterPro" id="IPR039440">
    <property type="entry name" value="DUF3850"/>
</dbReference>
<evidence type="ECO:0000313" key="3">
    <source>
        <dbReference type="Proteomes" id="UP000269374"/>
    </source>
</evidence>
<dbReference type="KEGG" id="lact:D7I46_01575"/>
<sequence>MKIHELKLDIKYFDDVKNGIKNFEIRKNDRDFQVGDILELKKVSWFLKFLVPIRYAISIMTNRRQTYLDKDDIPCIESKADTIKAKILNVVPADEYNNFHESVNGIPQSIKWANSCQETYIKTINKVLNDYFSADRLPDSYVILGIEVIK</sequence>
<organism evidence="2 3">
    <name type="scientific">Lactococcus allomyrinae</name>
    <dbReference type="NCBI Taxonomy" id="2419773"/>
    <lineage>
        <taxon>Bacteria</taxon>
        <taxon>Bacillati</taxon>
        <taxon>Bacillota</taxon>
        <taxon>Bacilli</taxon>
        <taxon>Lactobacillales</taxon>
        <taxon>Streptococcaceae</taxon>
        <taxon>Lactococcus</taxon>
    </lineage>
</organism>
<dbReference type="AlphaFoldDB" id="A0A387BBT1"/>
<evidence type="ECO:0000313" key="2">
    <source>
        <dbReference type="EMBL" id="AYF99887.1"/>
    </source>
</evidence>
<evidence type="ECO:0000259" key="1">
    <source>
        <dbReference type="Pfam" id="PF12961"/>
    </source>
</evidence>
<dbReference type="Pfam" id="PF12961">
    <property type="entry name" value="DUF3850"/>
    <property type="match status" value="1"/>
</dbReference>
<dbReference type="EMBL" id="CP032627">
    <property type="protein sequence ID" value="AYF99887.1"/>
    <property type="molecule type" value="Genomic_DNA"/>
</dbReference>
<dbReference type="InterPro" id="IPR015947">
    <property type="entry name" value="PUA-like_sf"/>
</dbReference>
<protein>
    <submittedName>
        <fullName evidence="2">DUF3850 domain-containing protein</fullName>
    </submittedName>
</protein>
<accession>A0A387BBT1</accession>
<name>A0A387BBT1_9LACT</name>